<evidence type="ECO:0000313" key="4">
    <source>
        <dbReference type="Proteomes" id="UP001255416"/>
    </source>
</evidence>
<evidence type="ECO:0000313" key="3">
    <source>
        <dbReference type="EMBL" id="MDU9003534.1"/>
    </source>
</evidence>
<feature type="signal peptide" evidence="1">
    <location>
        <begin position="1"/>
        <end position="24"/>
    </location>
</feature>
<keyword evidence="1" id="KW-0732">Signal</keyword>
<name>A0ABU3VBK1_9RHOB</name>
<dbReference type="RefSeq" id="WP_316774509.1">
    <property type="nucleotide sequence ID" value="NZ_JASMWN010000003.1"/>
</dbReference>
<dbReference type="SUPFAM" id="SSF159594">
    <property type="entry name" value="XCC0632-like"/>
    <property type="match status" value="1"/>
</dbReference>
<dbReference type="InterPro" id="IPR005586">
    <property type="entry name" value="ABC_trans_aux"/>
</dbReference>
<dbReference type="Proteomes" id="UP001255416">
    <property type="component" value="Unassembled WGS sequence"/>
</dbReference>
<feature type="chain" id="PRO_5046196574" evidence="1">
    <location>
        <begin position="25"/>
        <end position="188"/>
    </location>
</feature>
<comment type="caution">
    <text evidence="3">The sequence shown here is derived from an EMBL/GenBank/DDBJ whole genome shotgun (WGS) entry which is preliminary data.</text>
</comment>
<dbReference type="EMBL" id="JASMWN010000003">
    <property type="protein sequence ID" value="MDU9003534.1"/>
    <property type="molecule type" value="Genomic_DNA"/>
</dbReference>
<organism evidence="3 4">
    <name type="scientific">Sedimentitalea todarodis</name>
    <dbReference type="NCBI Taxonomy" id="1631240"/>
    <lineage>
        <taxon>Bacteria</taxon>
        <taxon>Pseudomonadati</taxon>
        <taxon>Pseudomonadota</taxon>
        <taxon>Alphaproteobacteria</taxon>
        <taxon>Rhodobacterales</taxon>
        <taxon>Paracoccaceae</taxon>
        <taxon>Sedimentitalea</taxon>
    </lineage>
</organism>
<protein>
    <submittedName>
        <fullName evidence="3">PqiC family protein</fullName>
    </submittedName>
</protein>
<reference evidence="4" key="1">
    <citation type="submission" date="2023-05" db="EMBL/GenBank/DDBJ databases">
        <title>Sedimentitalea sp. nov. JM2-8.</title>
        <authorList>
            <person name="Huang J."/>
        </authorList>
    </citation>
    <scope>NUCLEOTIDE SEQUENCE [LARGE SCALE GENOMIC DNA]</scope>
    <source>
        <strain evidence="4">KHS03</strain>
    </source>
</reference>
<proteinExistence type="predicted"/>
<dbReference type="Gene3D" id="3.40.50.10610">
    <property type="entry name" value="ABC-type transport auxiliary lipoprotein component"/>
    <property type="match status" value="1"/>
</dbReference>
<keyword evidence="4" id="KW-1185">Reference proteome</keyword>
<evidence type="ECO:0000259" key="2">
    <source>
        <dbReference type="Pfam" id="PF03886"/>
    </source>
</evidence>
<dbReference type="Pfam" id="PF03886">
    <property type="entry name" value="ABC_trans_aux"/>
    <property type="match status" value="1"/>
</dbReference>
<accession>A0ABU3VBK1</accession>
<gene>
    <name evidence="3" type="ORF">QO231_06665</name>
</gene>
<dbReference type="PROSITE" id="PS51257">
    <property type="entry name" value="PROKAR_LIPOPROTEIN"/>
    <property type="match status" value="1"/>
</dbReference>
<evidence type="ECO:0000256" key="1">
    <source>
        <dbReference type="SAM" id="SignalP"/>
    </source>
</evidence>
<feature type="domain" description="ABC-type transport auxiliary lipoprotein component" evidence="2">
    <location>
        <begin position="27"/>
        <end position="184"/>
    </location>
</feature>
<sequence length="188" mass="20299">MTVFSRLVLCLAIAPLLGACGDNAARYLLDAPSPAQKVGVRVRTIEVRDVALPDYASASEIMVQDEAGALHPVPKAIWADDPVRGISLLLAHNLDAASTATAMTEPWPLDQPPDARVDVRVERMIAQFDDQFRLSGQYAIASPDLIVRERIERFDILRPMADQSPAAVASATSSALLALSEQIASKLR</sequence>